<dbReference type="EMBL" id="LAZR01034886">
    <property type="protein sequence ID" value="KKL29028.1"/>
    <property type="molecule type" value="Genomic_DNA"/>
</dbReference>
<sequence>MRFQKYIHEGGQKPIVLHLGDHDPSGMDMTRDNRDRLGVLRAPIEVKRLALNMDQVEEHRPPPNPAKFTDSRFTAYVREYGTESWELDALEPAFIADLIRKHVLMYRDEDLWQHATANQENQREKLFALAVNWDEVSQWLEDRE</sequence>
<proteinExistence type="predicted"/>
<protein>
    <submittedName>
        <fullName evidence="1">Uncharacterized protein</fullName>
    </submittedName>
</protein>
<reference evidence="1" key="1">
    <citation type="journal article" date="2015" name="Nature">
        <title>Complex archaea that bridge the gap between prokaryotes and eukaryotes.</title>
        <authorList>
            <person name="Spang A."/>
            <person name="Saw J.H."/>
            <person name="Jorgensen S.L."/>
            <person name="Zaremba-Niedzwiedzka K."/>
            <person name="Martijn J."/>
            <person name="Lind A.E."/>
            <person name="van Eijk R."/>
            <person name="Schleper C."/>
            <person name="Guy L."/>
            <person name="Ettema T.J."/>
        </authorList>
    </citation>
    <scope>NUCLEOTIDE SEQUENCE</scope>
</reference>
<evidence type="ECO:0000313" key="1">
    <source>
        <dbReference type="EMBL" id="KKL29028.1"/>
    </source>
</evidence>
<accession>A0A0F9EYY4</accession>
<name>A0A0F9EYY4_9ZZZZ</name>
<dbReference type="AlphaFoldDB" id="A0A0F9EYY4"/>
<gene>
    <name evidence="1" type="ORF">LCGC14_2369250</name>
</gene>
<comment type="caution">
    <text evidence="1">The sequence shown here is derived from an EMBL/GenBank/DDBJ whole genome shotgun (WGS) entry which is preliminary data.</text>
</comment>
<organism evidence="1">
    <name type="scientific">marine sediment metagenome</name>
    <dbReference type="NCBI Taxonomy" id="412755"/>
    <lineage>
        <taxon>unclassified sequences</taxon>
        <taxon>metagenomes</taxon>
        <taxon>ecological metagenomes</taxon>
    </lineage>
</organism>